<evidence type="ECO:0008006" key="3">
    <source>
        <dbReference type="Google" id="ProtNLM"/>
    </source>
</evidence>
<dbReference type="AlphaFoldDB" id="A0ABD1F1T0"/>
<dbReference type="InterPro" id="IPR032053">
    <property type="entry name" value="Ribosomal_mS34"/>
</dbReference>
<organism evidence="1 2">
    <name type="scientific">Hypothenemus hampei</name>
    <name type="common">Coffee berry borer</name>
    <dbReference type="NCBI Taxonomy" id="57062"/>
    <lineage>
        <taxon>Eukaryota</taxon>
        <taxon>Metazoa</taxon>
        <taxon>Ecdysozoa</taxon>
        <taxon>Arthropoda</taxon>
        <taxon>Hexapoda</taxon>
        <taxon>Insecta</taxon>
        <taxon>Pterygota</taxon>
        <taxon>Neoptera</taxon>
        <taxon>Endopterygota</taxon>
        <taxon>Coleoptera</taxon>
        <taxon>Polyphaga</taxon>
        <taxon>Cucujiformia</taxon>
        <taxon>Curculionidae</taxon>
        <taxon>Scolytinae</taxon>
        <taxon>Hypothenemus</taxon>
    </lineage>
</organism>
<dbReference type="Proteomes" id="UP001566132">
    <property type="component" value="Unassembled WGS sequence"/>
</dbReference>
<proteinExistence type="predicted"/>
<keyword evidence="2" id="KW-1185">Reference proteome</keyword>
<dbReference type="Pfam" id="PF16053">
    <property type="entry name" value="MRP-S34"/>
    <property type="match status" value="1"/>
</dbReference>
<comment type="caution">
    <text evidence="1">The sequence shown here is derived from an EMBL/GenBank/DDBJ whole genome shotgun (WGS) entry which is preliminary data.</text>
</comment>
<accession>A0ABD1F1T0</accession>
<evidence type="ECO:0000313" key="1">
    <source>
        <dbReference type="EMBL" id="KAL1506824.1"/>
    </source>
</evidence>
<evidence type="ECO:0000313" key="2">
    <source>
        <dbReference type="Proteomes" id="UP001566132"/>
    </source>
</evidence>
<dbReference type="PANTHER" id="PTHR28589">
    <property type="entry name" value="28S RIBOSOMAL PROTEIN S34, MITOCHONDRIAL"/>
    <property type="match status" value="1"/>
</dbReference>
<dbReference type="PANTHER" id="PTHR28589:SF1">
    <property type="entry name" value="SMALL RIBOSOMAL SUBUNIT PROTEIN MS34"/>
    <property type="match status" value="1"/>
</dbReference>
<gene>
    <name evidence="1" type="ORF">ABEB36_006114</name>
</gene>
<protein>
    <recommendedName>
        <fullName evidence="3">Mitochondrial ribosomal protein S34</fullName>
    </recommendedName>
</protein>
<sequence>MPYKYIGRTHDFRGKSLWEILGNLKNFGVGRIVARNILERYPEPSYIKILKVETLPHPENESPDNQRKIRVLVEQTFRGKTSPVPVLMERISYKPDFKLIPKDEEANYCKKIESVKDTRILPRTMEFPPLLKYLVAQDILNNKGKVTNEDFQLEIAYNKRSRNVKYKIAGEGEKPTETFSMGLGKPVTLRFYKGIKLNN</sequence>
<name>A0ABD1F1T0_HYPHA</name>
<dbReference type="EMBL" id="JBDJPC010000004">
    <property type="protein sequence ID" value="KAL1506824.1"/>
    <property type="molecule type" value="Genomic_DNA"/>
</dbReference>
<reference evidence="1 2" key="1">
    <citation type="submission" date="2024-05" db="EMBL/GenBank/DDBJ databases">
        <title>Genetic variation in Jamaican populations of the coffee berry borer (Hypothenemus hampei).</title>
        <authorList>
            <person name="Errbii M."/>
            <person name="Myrie A."/>
        </authorList>
    </citation>
    <scope>NUCLEOTIDE SEQUENCE [LARGE SCALE GENOMIC DNA]</scope>
    <source>
        <strain evidence="1">JA-Hopewell-2020-01-JO</strain>
        <tissue evidence="1">Whole body</tissue>
    </source>
</reference>